<sequence>MKLKDKLILLVDDDEDDRIFFQEALEALGNPVQFKMAEHGMEAIQLLEQYPDLRPDAIFLDLNMPVMDGHECLKILRSNPKYDDLKIIIFSTSYNPEVATILQEDGANHYLRKPSNYLSLIDAIKTALSTINDGVNHKNFLIAIT</sequence>
<dbReference type="Pfam" id="PF00072">
    <property type="entry name" value="Response_reg"/>
    <property type="match status" value="1"/>
</dbReference>
<evidence type="ECO:0000313" key="5">
    <source>
        <dbReference type="Proteomes" id="UP000294689"/>
    </source>
</evidence>
<dbReference type="PANTHER" id="PTHR44591">
    <property type="entry name" value="STRESS RESPONSE REGULATOR PROTEIN 1"/>
    <property type="match status" value="1"/>
</dbReference>
<keyword evidence="5" id="KW-1185">Reference proteome</keyword>
<evidence type="ECO:0000259" key="3">
    <source>
        <dbReference type="PROSITE" id="PS50110"/>
    </source>
</evidence>
<reference evidence="4 5" key="1">
    <citation type="submission" date="2019-03" db="EMBL/GenBank/DDBJ databases">
        <title>Genomic Encyclopedia of Archaeal and Bacterial Type Strains, Phase II (KMG-II): from individual species to whole genera.</title>
        <authorList>
            <person name="Goeker M."/>
        </authorList>
    </citation>
    <scope>NUCLEOTIDE SEQUENCE [LARGE SCALE GENOMIC DNA]</scope>
    <source>
        <strain evidence="4 5">DSM 28135</strain>
    </source>
</reference>
<feature type="modified residue" description="4-aspartylphosphate" evidence="2">
    <location>
        <position position="61"/>
    </location>
</feature>
<evidence type="ECO:0000256" key="1">
    <source>
        <dbReference type="ARBA" id="ARBA00022553"/>
    </source>
</evidence>
<protein>
    <submittedName>
        <fullName evidence="4">Response regulator receiver domain-containing protein</fullName>
    </submittedName>
</protein>
<feature type="domain" description="Response regulatory" evidence="3">
    <location>
        <begin position="7"/>
        <end position="128"/>
    </location>
</feature>
<comment type="caution">
    <text evidence="4">The sequence shown here is derived from an EMBL/GenBank/DDBJ whole genome shotgun (WGS) entry which is preliminary data.</text>
</comment>
<dbReference type="RefSeq" id="WP_133757847.1">
    <property type="nucleotide sequence ID" value="NZ_SOBW01000008.1"/>
</dbReference>
<dbReference type="Gene3D" id="3.40.50.2300">
    <property type="match status" value="1"/>
</dbReference>
<dbReference type="InterPro" id="IPR001789">
    <property type="entry name" value="Sig_transdc_resp-reg_receiver"/>
</dbReference>
<proteinExistence type="predicted"/>
<organism evidence="4 5">
    <name type="scientific">Gelidibacter sediminis</name>
    <dbReference type="NCBI Taxonomy" id="1608710"/>
    <lineage>
        <taxon>Bacteria</taxon>
        <taxon>Pseudomonadati</taxon>
        <taxon>Bacteroidota</taxon>
        <taxon>Flavobacteriia</taxon>
        <taxon>Flavobacteriales</taxon>
        <taxon>Flavobacteriaceae</taxon>
        <taxon>Gelidibacter</taxon>
    </lineage>
</organism>
<dbReference type="GO" id="GO:0000160">
    <property type="term" value="P:phosphorelay signal transduction system"/>
    <property type="evidence" value="ECO:0007669"/>
    <property type="project" value="InterPro"/>
</dbReference>
<evidence type="ECO:0000313" key="4">
    <source>
        <dbReference type="EMBL" id="TDU39791.1"/>
    </source>
</evidence>
<dbReference type="Proteomes" id="UP000294689">
    <property type="component" value="Unassembled WGS sequence"/>
</dbReference>
<dbReference type="InterPro" id="IPR050595">
    <property type="entry name" value="Bact_response_regulator"/>
</dbReference>
<gene>
    <name evidence="4" type="ORF">BXY82_1822</name>
</gene>
<dbReference type="PANTHER" id="PTHR44591:SF3">
    <property type="entry name" value="RESPONSE REGULATORY DOMAIN-CONTAINING PROTEIN"/>
    <property type="match status" value="1"/>
</dbReference>
<dbReference type="InterPro" id="IPR011006">
    <property type="entry name" value="CheY-like_superfamily"/>
</dbReference>
<accession>A0A4R7Q028</accession>
<dbReference type="PROSITE" id="PS50110">
    <property type="entry name" value="RESPONSE_REGULATORY"/>
    <property type="match status" value="1"/>
</dbReference>
<dbReference type="SUPFAM" id="SSF52172">
    <property type="entry name" value="CheY-like"/>
    <property type="match status" value="1"/>
</dbReference>
<dbReference type="EMBL" id="SOBW01000008">
    <property type="protein sequence ID" value="TDU39791.1"/>
    <property type="molecule type" value="Genomic_DNA"/>
</dbReference>
<name>A0A4R7Q028_9FLAO</name>
<keyword evidence="1 2" id="KW-0597">Phosphoprotein</keyword>
<dbReference type="SMART" id="SM00448">
    <property type="entry name" value="REC"/>
    <property type="match status" value="1"/>
</dbReference>
<dbReference type="OrthoDB" id="7631574at2"/>
<dbReference type="AlphaFoldDB" id="A0A4R7Q028"/>
<evidence type="ECO:0000256" key="2">
    <source>
        <dbReference type="PROSITE-ProRule" id="PRU00169"/>
    </source>
</evidence>